<evidence type="ECO:0000256" key="1">
    <source>
        <dbReference type="SAM" id="MobiDB-lite"/>
    </source>
</evidence>
<gene>
    <name evidence="3" type="ORF">AZI86_17325</name>
</gene>
<evidence type="ECO:0000256" key="2">
    <source>
        <dbReference type="SAM" id="SignalP"/>
    </source>
</evidence>
<evidence type="ECO:0000313" key="4">
    <source>
        <dbReference type="Proteomes" id="UP000075320"/>
    </source>
</evidence>
<dbReference type="AlphaFoldDB" id="A0A150WEU8"/>
<feature type="compositionally biased region" description="Basic and acidic residues" evidence="1">
    <location>
        <begin position="28"/>
        <end position="43"/>
    </location>
</feature>
<comment type="caution">
    <text evidence="3">The sequence shown here is derived from an EMBL/GenBank/DDBJ whole genome shotgun (WGS) entry which is preliminary data.</text>
</comment>
<dbReference type="EMBL" id="LUKE01000006">
    <property type="protein sequence ID" value="KYG61474.1"/>
    <property type="molecule type" value="Genomic_DNA"/>
</dbReference>
<dbReference type="RefSeq" id="WP_061836556.1">
    <property type="nucleotide sequence ID" value="NZ_LUKE01000006.1"/>
</dbReference>
<feature type="chain" id="PRO_5007572751" evidence="2">
    <location>
        <begin position="25"/>
        <end position="136"/>
    </location>
</feature>
<dbReference type="Proteomes" id="UP000075320">
    <property type="component" value="Unassembled WGS sequence"/>
</dbReference>
<accession>A0A150WEU8</accession>
<keyword evidence="2" id="KW-0732">Signal</keyword>
<proteinExistence type="predicted"/>
<keyword evidence="4" id="KW-1185">Reference proteome</keyword>
<feature type="signal peptide" evidence="2">
    <location>
        <begin position="1"/>
        <end position="24"/>
    </location>
</feature>
<organism evidence="3 4">
    <name type="scientific">Bdellovibrio bacteriovorus</name>
    <dbReference type="NCBI Taxonomy" id="959"/>
    <lineage>
        <taxon>Bacteria</taxon>
        <taxon>Pseudomonadati</taxon>
        <taxon>Bdellovibrionota</taxon>
        <taxon>Bdellovibrionia</taxon>
        <taxon>Bdellovibrionales</taxon>
        <taxon>Pseudobdellovibrionaceae</taxon>
        <taxon>Bdellovibrio</taxon>
    </lineage>
</organism>
<protein>
    <submittedName>
        <fullName evidence="3">Uncharacterized protein</fullName>
    </submittedName>
</protein>
<evidence type="ECO:0000313" key="3">
    <source>
        <dbReference type="EMBL" id="KYG61474.1"/>
    </source>
</evidence>
<feature type="region of interest" description="Disordered" evidence="1">
    <location>
        <begin position="24"/>
        <end position="60"/>
    </location>
</feature>
<reference evidence="3 4" key="1">
    <citation type="submission" date="2016-03" db="EMBL/GenBank/DDBJ databases">
        <authorList>
            <person name="Ploux O."/>
        </authorList>
    </citation>
    <scope>NUCLEOTIDE SEQUENCE [LARGE SCALE GENOMIC DNA]</scope>
    <source>
        <strain evidence="3 4">R0</strain>
    </source>
</reference>
<name>A0A150WEU8_BDEBC</name>
<sequence length="136" mass="14866">MKYILLFVLAFTALTLVSATPAQAAKSSKSEPVDTPDEDRVCSNEDENSPGCFEESYEGNDREDEYGDLFSAAYTPASGVKTVTEDRGTVLVVTTTRSRDAYQGDTCAYVTVQIIDKKTRKVTASESINTCDQQIL</sequence>